<dbReference type="Pfam" id="PF13343">
    <property type="entry name" value="SBP_bac_6"/>
    <property type="match status" value="1"/>
</dbReference>
<dbReference type="Proteomes" id="UP000248863">
    <property type="component" value="Unassembled WGS sequence"/>
</dbReference>
<dbReference type="RefSeq" id="WP_111360437.1">
    <property type="nucleotide sequence ID" value="NZ_NHSK01000092.1"/>
</dbReference>
<dbReference type="InterPro" id="IPR006311">
    <property type="entry name" value="TAT_signal"/>
</dbReference>
<dbReference type="CDD" id="cd13549">
    <property type="entry name" value="PBP2_Fbp_like_3"/>
    <property type="match status" value="1"/>
</dbReference>
<organism evidence="3 4">
    <name type="scientific">Rhodoplanes elegans</name>
    <dbReference type="NCBI Taxonomy" id="29408"/>
    <lineage>
        <taxon>Bacteria</taxon>
        <taxon>Pseudomonadati</taxon>
        <taxon>Pseudomonadota</taxon>
        <taxon>Alphaproteobacteria</taxon>
        <taxon>Hyphomicrobiales</taxon>
        <taxon>Nitrobacteraceae</taxon>
        <taxon>Rhodoplanes</taxon>
    </lineage>
</organism>
<name>A0A327JXI8_9BRAD</name>
<protein>
    <submittedName>
        <fullName evidence="3">ABC transporter substrate-binding protein</fullName>
    </submittedName>
</protein>
<dbReference type="Gene3D" id="3.40.190.10">
    <property type="entry name" value="Periplasmic binding protein-like II"/>
    <property type="match status" value="2"/>
</dbReference>
<accession>A0A327JXI8</accession>
<dbReference type="GO" id="GO:0030288">
    <property type="term" value="C:outer membrane-bounded periplasmic space"/>
    <property type="evidence" value="ECO:0007669"/>
    <property type="project" value="TreeGrafter"/>
</dbReference>
<dbReference type="GO" id="GO:0015888">
    <property type="term" value="P:thiamine transport"/>
    <property type="evidence" value="ECO:0007669"/>
    <property type="project" value="TreeGrafter"/>
</dbReference>
<evidence type="ECO:0000256" key="2">
    <source>
        <dbReference type="SAM" id="SignalP"/>
    </source>
</evidence>
<dbReference type="OrthoDB" id="9766989at2"/>
<dbReference type="AlphaFoldDB" id="A0A327JXI8"/>
<keyword evidence="4" id="KW-1185">Reference proteome</keyword>
<dbReference type="EMBL" id="NPEU01000669">
    <property type="protein sequence ID" value="RAI29682.1"/>
    <property type="molecule type" value="Genomic_DNA"/>
</dbReference>
<evidence type="ECO:0000256" key="1">
    <source>
        <dbReference type="ARBA" id="ARBA00022729"/>
    </source>
</evidence>
<comment type="caution">
    <text evidence="3">The sequence shown here is derived from an EMBL/GenBank/DDBJ whole genome shotgun (WGS) entry which is preliminary data.</text>
</comment>
<evidence type="ECO:0000313" key="3">
    <source>
        <dbReference type="EMBL" id="RAI29682.1"/>
    </source>
</evidence>
<proteinExistence type="predicted"/>
<gene>
    <name evidence="3" type="ORF">CH338_28400</name>
</gene>
<feature type="signal peptide" evidence="2">
    <location>
        <begin position="1"/>
        <end position="29"/>
    </location>
</feature>
<dbReference type="GO" id="GO:0030976">
    <property type="term" value="F:thiamine pyrophosphate binding"/>
    <property type="evidence" value="ECO:0007669"/>
    <property type="project" value="TreeGrafter"/>
</dbReference>
<dbReference type="SUPFAM" id="SSF53850">
    <property type="entry name" value="Periplasmic binding protein-like II"/>
    <property type="match status" value="1"/>
</dbReference>
<feature type="chain" id="PRO_5016307828" evidence="2">
    <location>
        <begin position="30"/>
        <end position="343"/>
    </location>
</feature>
<dbReference type="GO" id="GO:0030975">
    <property type="term" value="F:thiamine binding"/>
    <property type="evidence" value="ECO:0007669"/>
    <property type="project" value="TreeGrafter"/>
</dbReference>
<keyword evidence="1 2" id="KW-0732">Signal</keyword>
<dbReference type="PANTHER" id="PTHR30006">
    <property type="entry name" value="THIAMINE-BINDING PERIPLASMIC PROTEIN-RELATED"/>
    <property type="match status" value="1"/>
</dbReference>
<sequence>MTTRRIVLGLAAATLLATPLLPGVPAAQAQQGGTAICYNCPPQWADWAAMLKAVHQDLGITMPHDNKNSGQALSQILAERASPVADMAYYGITFGIKAKAEGVTEAYQPALFDKIPDGLKDKDGHWWTVHQGTLGLFVNVDALRGKPVPACWADLKKPDYKGLVGYLNPTSAAVGYVGAIAVNLALGGTLENVEPGLAFFKELAKNDPIVPQQTSYARVVSGEIPILFDYDFNAYRAKYTEKGKFAFVIPCEGSVSFPYVMTLVKGAPHAAEAKRVLDYLLSDKGQLVWTNAYLRPARPIEMPAEVAAKFLPKTDYDRVKDIDWGAAEKIQKTFSDRYLAEVR</sequence>
<dbReference type="PANTHER" id="PTHR30006:SF2">
    <property type="entry name" value="ABC TRANSPORTER SUBSTRATE-BINDING PROTEIN"/>
    <property type="match status" value="1"/>
</dbReference>
<evidence type="ECO:0000313" key="4">
    <source>
        <dbReference type="Proteomes" id="UP000248863"/>
    </source>
</evidence>
<dbReference type="PROSITE" id="PS51318">
    <property type="entry name" value="TAT"/>
    <property type="match status" value="1"/>
</dbReference>
<reference evidence="3 4" key="1">
    <citation type="submission" date="2017-07" db="EMBL/GenBank/DDBJ databases">
        <title>Draft Genome Sequences of Select Purple Nonsulfur Bacteria.</title>
        <authorList>
            <person name="Lasarre B."/>
            <person name="Mckinlay J.B."/>
        </authorList>
    </citation>
    <scope>NUCLEOTIDE SEQUENCE [LARGE SCALE GENOMIC DNA]</scope>
    <source>
        <strain evidence="3 4">DSM 11907</strain>
    </source>
</reference>